<feature type="signal peptide" evidence="1">
    <location>
        <begin position="1"/>
        <end position="24"/>
    </location>
</feature>
<dbReference type="RefSeq" id="WP_169247660.1">
    <property type="nucleotide sequence ID" value="NZ_SPMZ01000011.1"/>
</dbReference>
<evidence type="ECO:0000313" key="3">
    <source>
        <dbReference type="Proteomes" id="UP000760480"/>
    </source>
</evidence>
<evidence type="ECO:0008006" key="4">
    <source>
        <dbReference type="Google" id="ProtNLM"/>
    </source>
</evidence>
<reference evidence="2 3" key="1">
    <citation type="submission" date="2019-03" db="EMBL/GenBank/DDBJ databases">
        <title>Metabolic reconstructions from genomes of highly enriched 'Candidatus Accumulibacter' and 'Candidatus Competibacter' bioreactor populations.</title>
        <authorList>
            <person name="Annavajhala M.K."/>
            <person name="Welles L."/>
            <person name="Abbas B."/>
            <person name="Sorokin D."/>
            <person name="Park H."/>
            <person name="Van Loosdrecht M."/>
            <person name="Chandran K."/>
        </authorList>
    </citation>
    <scope>NUCLEOTIDE SEQUENCE [LARGE SCALE GENOMIC DNA]</scope>
    <source>
        <strain evidence="2 3">SBR_G</strain>
    </source>
</reference>
<organism evidence="2 3">
    <name type="scientific">Candidatus Competibacter phosphatis</name>
    <dbReference type="NCBI Taxonomy" id="221280"/>
    <lineage>
        <taxon>Bacteria</taxon>
        <taxon>Pseudomonadati</taxon>
        <taxon>Pseudomonadota</taxon>
        <taxon>Gammaproteobacteria</taxon>
        <taxon>Candidatus Competibacteraceae</taxon>
        <taxon>Candidatus Competibacter</taxon>
    </lineage>
</organism>
<comment type="caution">
    <text evidence="2">The sequence shown here is derived from an EMBL/GenBank/DDBJ whole genome shotgun (WGS) entry which is preliminary data.</text>
</comment>
<dbReference type="PANTHER" id="PTHR42941">
    <property type="entry name" value="SLL1037 PROTEIN"/>
    <property type="match status" value="1"/>
</dbReference>
<accession>A0ABX1TIX3</accession>
<proteinExistence type="predicted"/>
<gene>
    <name evidence="2" type="ORF">E4P82_03855</name>
</gene>
<feature type="chain" id="PRO_5046678851" description="TAXI family TRAP transporter solute-binding subunit" evidence="1">
    <location>
        <begin position="25"/>
        <end position="294"/>
    </location>
</feature>
<evidence type="ECO:0000256" key="1">
    <source>
        <dbReference type="SAM" id="SignalP"/>
    </source>
</evidence>
<dbReference type="InterPro" id="IPR011852">
    <property type="entry name" value="TRAP_TAXI"/>
</dbReference>
<dbReference type="Proteomes" id="UP000760480">
    <property type="component" value="Unassembled WGS sequence"/>
</dbReference>
<dbReference type="PANTHER" id="PTHR42941:SF1">
    <property type="entry name" value="SLL1037 PROTEIN"/>
    <property type="match status" value="1"/>
</dbReference>
<keyword evidence="3" id="KW-1185">Reference proteome</keyword>
<sequence length="294" mass="31585">MNLKSGLSHSLLLAAGLCAGLAQAADPPIVVSTGKSGGGYNTIGERLKTVMAEQDQPVQVLTSAGSLENLNRLDDPNSPVSVGLTQADALKYYLKDHPEFADKFISLGEIGKECVFIVTGKNSDIRDDGDLQKAGNRQIAVQSPNSGVAVTWEYMTILEPQFKNTAPAFVDGAEALLQIKSSGKASPIQAAMVVQRPMAKSTEMQVVLENPKDFRLVPVKDWDLNDKLPDGSAVYTFEDVTVAEKKWGFDTTVDTICTRGLMLANKTKLTADQRTRLSKVMLLAASRVLGDGAK</sequence>
<dbReference type="SUPFAM" id="SSF53850">
    <property type="entry name" value="Periplasmic binding protein-like II"/>
    <property type="match status" value="1"/>
</dbReference>
<dbReference type="Pfam" id="PF16868">
    <property type="entry name" value="NMT1_3"/>
    <property type="match status" value="1"/>
</dbReference>
<dbReference type="EMBL" id="SPMZ01000011">
    <property type="protein sequence ID" value="NMQ18410.1"/>
    <property type="molecule type" value="Genomic_DNA"/>
</dbReference>
<dbReference type="Gene3D" id="3.40.190.10">
    <property type="entry name" value="Periplasmic binding protein-like II"/>
    <property type="match status" value="2"/>
</dbReference>
<evidence type="ECO:0000313" key="2">
    <source>
        <dbReference type="EMBL" id="NMQ18410.1"/>
    </source>
</evidence>
<protein>
    <recommendedName>
        <fullName evidence="4">TAXI family TRAP transporter solute-binding subunit</fullName>
    </recommendedName>
</protein>
<keyword evidence="1" id="KW-0732">Signal</keyword>
<name>A0ABX1TIX3_9GAMM</name>